<evidence type="ECO:0000256" key="8">
    <source>
        <dbReference type="ARBA" id="ARBA00023209"/>
    </source>
</evidence>
<evidence type="ECO:0000256" key="1">
    <source>
        <dbReference type="ARBA" id="ARBA00004141"/>
    </source>
</evidence>
<evidence type="ECO:0000256" key="7">
    <source>
        <dbReference type="ARBA" id="ARBA00023136"/>
    </source>
</evidence>
<dbReference type="GO" id="GO:0005739">
    <property type="term" value="C:mitochondrion"/>
    <property type="evidence" value="ECO:0007669"/>
    <property type="project" value="TreeGrafter"/>
</dbReference>
<keyword evidence="7" id="KW-0472">Membrane</keyword>
<dbReference type="EMBL" id="KZ819637">
    <property type="protein sequence ID" value="PWN89552.1"/>
    <property type="molecule type" value="Genomic_DNA"/>
</dbReference>
<keyword evidence="8" id="KW-0594">Phospholipid biosynthesis</keyword>
<dbReference type="Proteomes" id="UP000245768">
    <property type="component" value="Unassembled WGS sequence"/>
</dbReference>
<comment type="similarity">
    <text evidence="10">Belongs to the CDP-alcohol phosphatidyltransferase class-I family.</text>
</comment>
<sequence>MASRLQSAVLGRGRPLPLLRFSRSAFSTPLCPSSVRSSALLARPSLVQRPRQGSSSIGACFIHTSFSVRQQQQQQRQEDDKEKQQQPTTPPNSKPALRERAKAVSEDILTIPNVLTTMRLLSTPLLGYLIVVDEMRYALMLLAASGFTDVLDGWLARRYNSSTVFGSIADPAADKALMTVMVGALAWRGLIPVPLVVLIVGRDLALVASAFVIRYRTLEPPKTMERYWDPRLPSAQVQPTQVSKYNTFLQLVLVAGCTVIAALDHEWSAWWDDAEGLWGQGQGRIEGDEGSEGVEQRGELRAKDVAKKAWHAFMGVVAATTLWSGASYLSGSGAVKLSKLVKNKSTSSP</sequence>
<dbReference type="STRING" id="215250.A0A316YK50"/>
<evidence type="ECO:0000256" key="11">
    <source>
        <dbReference type="SAM" id="MobiDB-lite"/>
    </source>
</evidence>
<keyword evidence="5" id="KW-1133">Transmembrane helix</keyword>
<evidence type="ECO:0008006" key="14">
    <source>
        <dbReference type="Google" id="ProtNLM"/>
    </source>
</evidence>
<reference evidence="12" key="1">
    <citation type="journal article" date="2018" name="Mol. Biol. Evol.">
        <title>Broad Genomic Sampling Reveals a Smut Pathogenic Ancestry of the Fungal Clade Ustilaginomycotina.</title>
        <authorList>
            <person name="Kijpornyongpan T."/>
            <person name="Mondo S.J."/>
            <person name="Barry K."/>
            <person name="Sandor L."/>
            <person name="Lee J."/>
            <person name="Lipzen A."/>
            <person name="Pangilinan J."/>
            <person name="LaButti K."/>
            <person name="Hainaut M."/>
            <person name="Henrissat B."/>
            <person name="Grigoriev I.V."/>
            <person name="Spatafora J.W."/>
            <person name="Aime M.C."/>
        </authorList>
    </citation>
    <scope>NUCLEOTIDE SEQUENCE [LARGE SCALE GENOMIC DNA]</scope>
    <source>
        <strain evidence="12">MCA 4198</strain>
    </source>
</reference>
<feature type="region of interest" description="Disordered" evidence="11">
    <location>
        <begin position="71"/>
        <end position="99"/>
    </location>
</feature>
<dbReference type="Gene3D" id="1.20.120.1760">
    <property type="match status" value="1"/>
</dbReference>
<dbReference type="InterPro" id="IPR048254">
    <property type="entry name" value="CDP_ALCOHOL_P_TRANSF_CS"/>
</dbReference>
<protein>
    <recommendedName>
        <fullName evidence="14">CDP-diacylglycerol--glycerol-3-phosphate 3-phosphatidyltransferase</fullName>
    </recommendedName>
</protein>
<gene>
    <name evidence="12" type="ORF">FA10DRAFT_287416</name>
</gene>
<evidence type="ECO:0000256" key="6">
    <source>
        <dbReference type="ARBA" id="ARBA00023098"/>
    </source>
</evidence>
<evidence type="ECO:0000256" key="4">
    <source>
        <dbReference type="ARBA" id="ARBA00022692"/>
    </source>
</evidence>
<evidence type="ECO:0000256" key="5">
    <source>
        <dbReference type="ARBA" id="ARBA00022989"/>
    </source>
</evidence>
<keyword evidence="6" id="KW-0443">Lipid metabolism</keyword>
<keyword evidence="9" id="KW-1208">Phospholipid metabolism</keyword>
<evidence type="ECO:0000313" key="12">
    <source>
        <dbReference type="EMBL" id="PWN89552.1"/>
    </source>
</evidence>
<dbReference type="PROSITE" id="PS00379">
    <property type="entry name" value="CDP_ALCOHOL_P_TRANSF"/>
    <property type="match status" value="1"/>
</dbReference>
<dbReference type="PANTHER" id="PTHR14269">
    <property type="entry name" value="CDP-DIACYLGLYCEROL--GLYCEROL-3-PHOSPHATE 3-PHOSPHATIDYLTRANSFERASE-RELATED"/>
    <property type="match status" value="1"/>
</dbReference>
<dbReference type="InterPro" id="IPR000462">
    <property type="entry name" value="CDP-OH_P_trans"/>
</dbReference>
<proteinExistence type="inferred from homology"/>
<dbReference type="InParanoid" id="A0A316YK50"/>
<evidence type="ECO:0000256" key="10">
    <source>
        <dbReference type="RuleBase" id="RU003750"/>
    </source>
</evidence>
<keyword evidence="4" id="KW-0812">Transmembrane</keyword>
<dbReference type="InterPro" id="IPR043130">
    <property type="entry name" value="CDP-OH_PTrfase_TM_dom"/>
</dbReference>
<keyword evidence="3 10" id="KW-0808">Transferase</keyword>
<dbReference type="AlphaFoldDB" id="A0A316YK50"/>
<comment type="subcellular location">
    <subcellularLocation>
        <location evidence="1">Membrane</location>
        <topology evidence="1">Multi-pass membrane protein</topology>
    </subcellularLocation>
</comment>
<keyword evidence="13" id="KW-1185">Reference proteome</keyword>
<name>A0A316YK50_9BASI</name>
<accession>A0A316YK50</accession>
<evidence type="ECO:0000256" key="2">
    <source>
        <dbReference type="ARBA" id="ARBA00022516"/>
    </source>
</evidence>
<dbReference type="RefSeq" id="XP_025376750.1">
    <property type="nucleotide sequence ID" value="XM_025524141.1"/>
</dbReference>
<dbReference type="GO" id="GO:0016020">
    <property type="term" value="C:membrane"/>
    <property type="evidence" value="ECO:0007669"/>
    <property type="project" value="UniProtKB-SubCell"/>
</dbReference>
<dbReference type="GeneID" id="37046057"/>
<dbReference type="Pfam" id="PF01066">
    <property type="entry name" value="CDP-OH_P_transf"/>
    <property type="match status" value="1"/>
</dbReference>
<dbReference type="InterPro" id="IPR050324">
    <property type="entry name" value="CDP-alcohol_PTase-I"/>
</dbReference>
<dbReference type="OrthoDB" id="10020554at2759"/>
<evidence type="ECO:0000256" key="9">
    <source>
        <dbReference type="ARBA" id="ARBA00023264"/>
    </source>
</evidence>
<organism evidence="12 13">
    <name type="scientific">Acaromyces ingoldii</name>
    <dbReference type="NCBI Taxonomy" id="215250"/>
    <lineage>
        <taxon>Eukaryota</taxon>
        <taxon>Fungi</taxon>
        <taxon>Dikarya</taxon>
        <taxon>Basidiomycota</taxon>
        <taxon>Ustilaginomycotina</taxon>
        <taxon>Exobasidiomycetes</taxon>
        <taxon>Exobasidiales</taxon>
        <taxon>Cryptobasidiaceae</taxon>
        <taxon>Acaromyces</taxon>
    </lineage>
</organism>
<evidence type="ECO:0000313" key="13">
    <source>
        <dbReference type="Proteomes" id="UP000245768"/>
    </source>
</evidence>
<keyword evidence="2" id="KW-0444">Lipid biosynthesis</keyword>
<dbReference type="PANTHER" id="PTHR14269:SF60">
    <property type="entry name" value="CARDIOLIPIN SYNTHASE (CMP-FORMING)"/>
    <property type="match status" value="1"/>
</dbReference>
<dbReference type="GO" id="GO:0043337">
    <property type="term" value="F:cardiolipin synthase (CMP-forming)"/>
    <property type="evidence" value="ECO:0007669"/>
    <property type="project" value="TreeGrafter"/>
</dbReference>
<dbReference type="GO" id="GO:0032049">
    <property type="term" value="P:cardiolipin biosynthetic process"/>
    <property type="evidence" value="ECO:0007669"/>
    <property type="project" value="TreeGrafter"/>
</dbReference>
<evidence type="ECO:0000256" key="3">
    <source>
        <dbReference type="ARBA" id="ARBA00022679"/>
    </source>
</evidence>